<evidence type="ECO:0000313" key="2">
    <source>
        <dbReference type="EMBL" id="PSO05425.1"/>
    </source>
</evidence>
<feature type="region of interest" description="Disordered" evidence="1">
    <location>
        <begin position="1"/>
        <end position="20"/>
    </location>
</feature>
<protein>
    <submittedName>
        <fullName evidence="2">Uncharacterized protein</fullName>
    </submittedName>
</protein>
<evidence type="ECO:0000256" key="1">
    <source>
        <dbReference type="SAM" id="MobiDB-lite"/>
    </source>
</evidence>
<comment type="caution">
    <text evidence="2">The sequence shown here is derived from an EMBL/GenBank/DDBJ whole genome shotgun (WGS) entry which is preliminary data.</text>
</comment>
<organism evidence="2 3">
    <name type="scientific">Candidatus Marsarchaeota G2 archaeon ECH_B_SAG-G16</name>
    <dbReference type="NCBI Taxonomy" id="1978167"/>
    <lineage>
        <taxon>Archaea</taxon>
        <taxon>Candidatus Marsarchaeota</taxon>
        <taxon>Candidatus Marsarchaeota group 2</taxon>
    </lineage>
</organism>
<sequence>MMTSNSSEKADTPSHPRGTLLKLNNETAHLWTHGYKPKLKTYDGAETPKPLRIHISYGQADIVQVAKDILGLTKLNYNNPKLANTQPVTIEFSEDVGEILVDNPKTANPKTQFRYYI</sequence>
<dbReference type="EMBL" id="NEXO01000030">
    <property type="protein sequence ID" value="PSO05425.1"/>
    <property type="molecule type" value="Genomic_DNA"/>
</dbReference>
<evidence type="ECO:0000313" key="3">
    <source>
        <dbReference type="Proteomes" id="UP000241886"/>
    </source>
</evidence>
<dbReference type="InterPro" id="IPR012337">
    <property type="entry name" value="RNaseH-like_sf"/>
</dbReference>
<dbReference type="GO" id="GO:0003676">
    <property type="term" value="F:nucleic acid binding"/>
    <property type="evidence" value="ECO:0007669"/>
    <property type="project" value="InterPro"/>
</dbReference>
<dbReference type="AlphaFoldDB" id="A0A2R6C3G0"/>
<accession>A0A2R6C3G0</accession>
<gene>
    <name evidence="2" type="ORF">B9Q13_01920</name>
</gene>
<reference evidence="2 3" key="1">
    <citation type="submission" date="2017-04" db="EMBL/GenBank/DDBJ databases">
        <title>Novel microbial lineages endemic to geothermal iron-oxide mats fill important gaps in the evolutionary history of Archaea.</title>
        <authorList>
            <person name="Jay Z.J."/>
            <person name="Beam J.P."/>
            <person name="Dlakic M."/>
            <person name="Rusch D.B."/>
            <person name="Kozubal M.A."/>
            <person name="Inskeep W.P."/>
        </authorList>
    </citation>
    <scope>NUCLEOTIDE SEQUENCE [LARGE SCALE GENOMIC DNA]</scope>
    <source>
        <strain evidence="2">ECH_B_SAG-G16</strain>
    </source>
</reference>
<dbReference type="Proteomes" id="UP000241886">
    <property type="component" value="Unassembled WGS sequence"/>
</dbReference>
<name>A0A2R6C3G0_9ARCH</name>
<dbReference type="InterPro" id="IPR036397">
    <property type="entry name" value="RNaseH_sf"/>
</dbReference>
<dbReference type="SUPFAM" id="SSF53098">
    <property type="entry name" value="Ribonuclease H-like"/>
    <property type="match status" value="1"/>
</dbReference>
<proteinExistence type="predicted"/>
<dbReference type="Gene3D" id="3.30.420.10">
    <property type="entry name" value="Ribonuclease H-like superfamily/Ribonuclease H"/>
    <property type="match status" value="1"/>
</dbReference>